<name>A0ACC6P886_9BACL</name>
<keyword evidence="2" id="KW-1185">Reference proteome</keyword>
<gene>
    <name evidence="1" type="ORF">WKI47_03790</name>
</gene>
<evidence type="ECO:0000313" key="1">
    <source>
        <dbReference type="EMBL" id="MEJ8303033.1"/>
    </source>
</evidence>
<reference evidence="1" key="1">
    <citation type="submission" date="2024-03" db="EMBL/GenBank/DDBJ databases">
        <title>Whole genome sequecning of epiphytes from Marcgravia umbellata leaves.</title>
        <authorList>
            <person name="Kumar G."/>
            <person name="Savka M.A."/>
        </authorList>
    </citation>
    <scope>NUCLEOTIDE SEQUENCE</scope>
    <source>
        <strain evidence="1">RIT_BL5</strain>
    </source>
</reference>
<comment type="caution">
    <text evidence="1">The sequence shown here is derived from an EMBL/GenBank/DDBJ whole genome shotgun (WGS) entry which is preliminary data.</text>
</comment>
<evidence type="ECO:0000313" key="2">
    <source>
        <dbReference type="Proteomes" id="UP001380953"/>
    </source>
</evidence>
<sequence>MNIYNNPSGEAYDRLIDYAMEHCETFSLIDTRPPGGDEYDIPPAFPLRIVEELKPYLVREKWVEVNAYSPFPYDQPVYVWACCPEAAKIVKTYTDNLLGWLGEKMPEDLCFQTEDGEDWLWTVTHEGYRELRVTPEETEALKEPLRGVMLVDRQAPLSAEKLFELAKYHESDRFAFTGSGSAQVLPRLHEIPSLRMIDLFDAHIAELPDTLFDLPHLEKVKIWTGNLHGIPAAIGRAQALTDLTIYNGCHPDPHGEPDWQAPAKEELKLTVLPPEIGELTQLRTLDITYSGLTELPDELANLRKLDYLNLVNHLIEQKPAVLKKLNQAKSITFRTTGFF</sequence>
<organism evidence="1 2">
    <name type="scientific">Saccharibacillus sacchari</name>
    <dbReference type="NCBI Taxonomy" id="456493"/>
    <lineage>
        <taxon>Bacteria</taxon>
        <taxon>Bacillati</taxon>
        <taxon>Bacillota</taxon>
        <taxon>Bacilli</taxon>
        <taxon>Bacillales</taxon>
        <taxon>Paenibacillaceae</taxon>
        <taxon>Saccharibacillus</taxon>
    </lineage>
</organism>
<accession>A0ACC6P886</accession>
<protein>
    <submittedName>
        <fullName evidence="1">Uncharacterized protein</fullName>
    </submittedName>
</protein>
<proteinExistence type="predicted"/>
<dbReference type="EMBL" id="JBBKAR010000009">
    <property type="protein sequence ID" value="MEJ8303033.1"/>
    <property type="molecule type" value="Genomic_DNA"/>
</dbReference>
<dbReference type="Proteomes" id="UP001380953">
    <property type="component" value="Unassembled WGS sequence"/>
</dbReference>